<dbReference type="PANTHER" id="PTHR43591">
    <property type="entry name" value="METHYLTRANSFERASE"/>
    <property type="match status" value="1"/>
</dbReference>
<dbReference type="Gene3D" id="3.40.50.150">
    <property type="entry name" value="Vaccinia Virus protein VP39"/>
    <property type="match status" value="1"/>
</dbReference>
<dbReference type="CDD" id="cd02440">
    <property type="entry name" value="AdoMet_MTases"/>
    <property type="match status" value="1"/>
</dbReference>
<dbReference type="OrthoDB" id="2013972at2759"/>
<dbReference type="AlphaFoldDB" id="A0A8H6JQ07"/>
<dbReference type="InterPro" id="IPR029063">
    <property type="entry name" value="SAM-dependent_MTases_sf"/>
</dbReference>
<evidence type="ECO:0000313" key="3">
    <source>
        <dbReference type="Proteomes" id="UP000639643"/>
    </source>
</evidence>
<dbReference type="PANTHER" id="PTHR43591:SF31">
    <property type="entry name" value="LAEA-LIKE, PUTATIVE (AFU_ORTHOLOGUE AFUA_8G01930)-RELATED"/>
    <property type="match status" value="1"/>
</dbReference>
<dbReference type="Pfam" id="PF13489">
    <property type="entry name" value="Methyltransf_23"/>
    <property type="match status" value="1"/>
</dbReference>
<comment type="similarity">
    <text evidence="1">Belongs to the methyltransferase superfamily. LaeA methyltransferase family.</text>
</comment>
<sequence>MQNAICYLTFDNRLGFAPSCNDDAKVGRVLDLGTGTGLWAIEYADLHPEAEVLGVDLSPIQPADVPPNLAFEIDDIEEEWLYSQKFDYIHGRFLNGSLADWKSLIAKAYEFTEPGGYFELQENDGRFTADDDTLLPEAALSKFGVLIREACAKFGRTIVDGPLFKDMMIEAGFEDVTLKEMKWPSNPWPKDPHHKKIGEWNYHNFYEGAEALALAPLTRAHGWTKEEVQVFLIDVRKNFRDPNIHSYLPIYTIVGRKPLKQKTPAPT</sequence>
<reference evidence="2" key="1">
    <citation type="journal article" date="2020" name="Phytopathology">
        <title>Genome Sequence Resources of Colletotrichum truncatum, C. plurivorum, C. musicola, and C. sojae: Four Species Pathogenic to Soybean (Glycine max).</title>
        <authorList>
            <person name="Rogerio F."/>
            <person name="Boufleur T.R."/>
            <person name="Ciampi-Guillardi M."/>
            <person name="Sukno S.A."/>
            <person name="Thon M.R."/>
            <person name="Massola Junior N.S."/>
            <person name="Baroncelli R."/>
        </authorList>
    </citation>
    <scope>NUCLEOTIDE SEQUENCE</scope>
    <source>
        <strain evidence="2">LFN0074</strain>
    </source>
</reference>
<proteinExistence type="inferred from homology"/>
<protein>
    <submittedName>
        <fullName evidence="2">Methyltransferase domain-containing protein</fullName>
    </submittedName>
</protein>
<evidence type="ECO:0000256" key="1">
    <source>
        <dbReference type="ARBA" id="ARBA00038158"/>
    </source>
</evidence>
<dbReference type="SUPFAM" id="SSF53335">
    <property type="entry name" value="S-adenosyl-L-methionine-dependent methyltransferases"/>
    <property type="match status" value="1"/>
</dbReference>
<dbReference type="GO" id="GO:0008168">
    <property type="term" value="F:methyltransferase activity"/>
    <property type="evidence" value="ECO:0007669"/>
    <property type="project" value="UniProtKB-KW"/>
</dbReference>
<accession>A0A8H6JQ07</accession>
<keyword evidence="3" id="KW-1185">Reference proteome</keyword>
<keyword evidence="2" id="KW-0808">Transferase</keyword>
<dbReference type="GO" id="GO:0032259">
    <property type="term" value="P:methylation"/>
    <property type="evidence" value="ECO:0007669"/>
    <property type="project" value="UniProtKB-KW"/>
</dbReference>
<name>A0A8H6JQ07_9PEZI</name>
<keyword evidence="2" id="KW-0489">Methyltransferase</keyword>
<gene>
    <name evidence="2" type="ORF">CMUS01_12134</name>
</gene>
<dbReference type="EMBL" id="WIGM01000658">
    <property type="protein sequence ID" value="KAF6817244.1"/>
    <property type="molecule type" value="Genomic_DNA"/>
</dbReference>
<organism evidence="2 3">
    <name type="scientific">Colletotrichum musicola</name>
    <dbReference type="NCBI Taxonomy" id="2175873"/>
    <lineage>
        <taxon>Eukaryota</taxon>
        <taxon>Fungi</taxon>
        <taxon>Dikarya</taxon>
        <taxon>Ascomycota</taxon>
        <taxon>Pezizomycotina</taxon>
        <taxon>Sordariomycetes</taxon>
        <taxon>Hypocreomycetidae</taxon>
        <taxon>Glomerellales</taxon>
        <taxon>Glomerellaceae</taxon>
        <taxon>Colletotrichum</taxon>
        <taxon>Colletotrichum orchidearum species complex</taxon>
    </lineage>
</organism>
<comment type="caution">
    <text evidence="2">The sequence shown here is derived from an EMBL/GenBank/DDBJ whole genome shotgun (WGS) entry which is preliminary data.</text>
</comment>
<dbReference type="Proteomes" id="UP000639643">
    <property type="component" value="Unassembled WGS sequence"/>
</dbReference>
<evidence type="ECO:0000313" key="2">
    <source>
        <dbReference type="EMBL" id="KAF6817244.1"/>
    </source>
</evidence>